<dbReference type="AlphaFoldDB" id="A0A7M7IUA0"/>
<dbReference type="RefSeq" id="XP_016837372.2">
    <property type="nucleotide sequence ID" value="XM_016981883.3"/>
</dbReference>
<feature type="domain" description="Pacifastin" evidence="9">
    <location>
        <begin position="159"/>
        <end position="194"/>
    </location>
</feature>
<dbReference type="GO" id="GO:0004867">
    <property type="term" value="F:serine-type endopeptidase inhibitor activity"/>
    <property type="evidence" value="ECO:0007669"/>
    <property type="project" value="UniProtKB-UniRule"/>
</dbReference>
<keyword evidence="11" id="KW-1185">Reference proteome</keyword>
<keyword evidence="8" id="KW-0732">Signal</keyword>
<dbReference type="SUPFAM" id="SSF57283">
    <property type="entry name" value="PMP inhibitors"/>
    <property type="match status" value="4"/>
</dbReference>
<dbReference type="KEGG" id="nvi:107980674"/>
<comment type="subcellular location">
    <subcellularLocation>
        <location evidence="1">Secreted</location>
    </subcellularLocation>
</comment>
<sequence>MRSFLCFVTFLALVLAVSASPIDIKRNDDFGSTGKCTPGQVFFMSCNLCKCSSDGNYAACTFMQCFDFNFEEEQRSKRSTNEVVAKLSSDIPRISGYTQGDQCPSKSFYNDCNMCVCGPDDASAACTMMMCMPGETQQPSKIVPAKLNDIARIDEYSQGQACPAGEFFHDKCNVCHCSANGFSAACTLMGCPSEDTTQPRAQVTEIYNWPRIDNYMHGEPCPANKMFHNQCNICRCSPDGYSAACTMIFCLLEN</sequence>
<feature type="chain" id="PRO_5029761298" description="Pacifastin domain-containing protein" evidence="8">
    <location>
        <begin position="20"/>
        <end position="254"/>
    </location>
</feature>
<comment type="similarity">
    <text evidence="6 7">Belongs to the protease inhibitor I19 family.</text>
</comment>
<reference evidence="10" key="1">
    <citation type="submission" date="2021-01" db="UniProtKB">
        <authorList>
            <consortium name="EnsemblMetazoa"/>
        </authorList>
    </citation>
    <scope>IDENTIFICATION</scope>
</reference>
<dbReference type="Proteomes" id="UP000002358">
    <property type="component" value="Chromosome 1"/>
</dbReference>
<dbReference type="InterPro" id="IPR008037">
    <property type="entry name" value="Pacifastin_dom"/>
</dbReference>
<evidence type="ECO:0000256" key="1">
    <source>
        <dbReference type="ARBA" id="ARBA00004613"/>
    </source>
</evidence>
<evidence type="ECO:0000256" key="3">
    <source>
        <dbReference type="ARBA" id="ARBA00022690"/>
    </source>
</evidence>
<feature type="domain" description="Pacifastin" evidence="9">
    <location>
        <begin position="33"/>
        <end position="68"/>
    </location>
</feature>
<organism evidence="10 11">
    <name type="scientific">Nasonia vitripennis</name>
    <name type="common">Parasitic wasp</name>
    <dbReference type="NCBI Taxonomy" id="7425"/>
    <lineage>
        <taxon>Eukaryota</taxon>
        <taxon>Metazoa</taxon>
        <taxon>Ecdysozoa</taxon>
        <taxon>Arthropoda</taxon>
        <taxon>Hexapoda</taxon>
        <taxon>Insecta</taxon>
        <taxon>Pterygota</taxon>
        <taxon>Neoptera</taxon>
        <taxon>Endopterygota</taxon>
        <taxon>Hymenoptera</taxon>
        <taxon>Apocrita</taxon>
        <taxon>Proctotrupomorpha</taxon>
        <taxon>Chalcidoidea</taxon>
        <taxon>Pteromalidae</taxon>
        <taxon>Pteromalinae</taxon>
        <taxon>Nasonia</taxon>
    </lineage>
</organism>
<evidence type="ECO:0000313" key="11">
    <source>
        <dbReference type="Proteomes" id="UP000002358"/>
    </source>
</evidence>
<evidence type="ECO:0000256" key="8">
    <source>
        <dbReference type="SAM" id="SignalP"/>
    </source>
</evidence>
<dbReference type="PROSITE" id="PS51446">
    <property type="entry name" value="PACIFASTIN"/>
    <property type="match status" value="2"/>
</dbReference>
<dbReference type="Pfam" id="PF05375">
    <property type="entry name" value="Pacifastin_I"/>
    <property type="match status" value="4"/>
</dbReference>
<keyword evidence="5 7" id="KW-1015">Disulfide bond</keyword>
<comment type="caution">
    <text evidence="7">Lacks conserved residue(s) required for the propagation of feature annotation.</text>
</comment>
<dbReference type="GO" id="GO:0005576">
    <property type="term" value="C:extracellular region"/>
    <property type="evidence" value="ECO:0007669"/>
    <property type="project" value="UniProtKB-SubCell"/>
</dbReference>
<evidence type="ECO:0000256" key="2">
    <source>
        <dbReference type="ARBA" id="ARBA00022525"/>
    </source>
</evidence>
<dbReference type="InterPro" id="IPR036201">
    <property type="entry name" value="Pacifastin_dom_sf"/>
</dbReference>
<proteinExistence type="inferred from homology"/>
<evidence type="ECO:0000256" key="6">
    <source>
        <dbReference type="ARBA" id="ARBA00029459"/>
    </source>
</evidence>
<feature type="disulfide bond" evidence="7">
    <location>
        <begin position="162"/>
        <end position="177"/>
    </location>
</feature>
<evidence type="ECO:0000313" key="10">
    <source>
        <dbReference type="EnsemblMetazoa" id="XP_016837372"/>
    </source>
</evidence>
<dbReference type="SMR" id="A0A7M7IUA0"/>
<evidence type="ECO:0000256" key="7">
    <source>
        <dbReference type="PROSITE-ProRule" id="PRU00776"/>
    </source>
</evidence>
<dbReference type="OrthoDB" id="7655988at2759"/>
<feature type="disulfide bond" evidence="7">
    <location>
        <begin position="36"/>
        <end position="51"/>
    </location>
</feature>
<dbReference type="InParanoid" id="A0A7M7IUA0"/>
<dbReference type="EnsemblMetazoa" id="XM_016981883">
    <property type="protein sequence ID" value="XP_016837372"/>
    <property type="gene ID" value="LOC107980674"/>
</dbReference>
<keyword evidence="4 7" id="KW-0722">Serine protease inhibitor</keyword>
<accession>A0A7M7IUA0</accession>
<feature type="signal peptide" evidence="8">
    <location>
        <begin position="1"/>
        <end position="19"/>
    </location>
</feature>
<evidence type="ECO:0000256" key="4">
    <source>
        <dbReference type="ARBA" id="ARBA00022900"/>
    </source>
</evidence>
<keyword evidence="2" id="KW-0964">Secreted</keyword>
<dbReference type="GeneID" id="107980674"/>
<name>A0A7M7IUA0_NASVI</name>
<evidence type="ECO:0000256" key="5">
    <source>
        <dbReference type="ARBA" id="ARBA00023157"/>
    </source>
</evidence>
<evidence type="ECO:0000259" key="9">
    <source>
        <dbReference type="PROSITE" id="PS51446"/>
    </source>
</evidence>
<keyword evidence="3 7" id="KW-0646">Protease inhibitor</keyword>
<protein>
    <recommendedName>
        <fullName evidence="9">Pacifastin domain-containing protein</fullName>
    </recommendedName>
</protein>